<dbReference type="GO" id="GO:0008168">
    <property type="term" value="F:methyltransferase activity"/>
    <property type="evidence" value="ECO:0007669"/>
    <property type="project" value="UniProtKB-KW"/>
</dbReference>
<dbReference type="GO" id="GO:0032259">
    <property type="term" value="P:methylation"/>
    <property type="evidence" value="ECO:0007669"/>
    <property type="project" value="UniProtKB-KW"/>
</dbReference>
<gene>
    <name evidence="2" type="ORF">RCL2_001545100</name>
    <name evidence="1" type="ORF">RclHR1_06050018</name>
</gene>
<evidence type="ECO:0000313" key="1">
    <source>
        <dbReference type="EMBL" id="GBC05140.1"/>
    </source>
</evidence>
<comment type="caution">
    <text evidence="1">The sequence shown here is derived from an EMBL/GenBank/DDBJ whole genome shotgun (WGS) entry which is preliminary data.</text>
</comment>
<keyword evidence="2" id="KW-0489">Methyltransferase</keyword>
<dbReference type="Pfam" id="PF10294">
    <property type="entry name" value="Methyltransf_16"/>
    <property type="match status" value="1"/>
</dbReference>
<organism evidence="1 3">
    <name type="scientific">Rhizophagus clarus</name>
    <dbReference type="NCBI Taxonomy" id="94130"/>
    <lineage>
        <taxon>Eukaryota</taxon>
        <taxon>Fungi</taxon>
        <taxon>Fungi incertae sedis</taxon>
        <taxon>Mucoromycota</taxon>
        <taxon>Glomeromycotina</taxon>
        <taxon>Glomeromycetes</taxon>
        <taxon>Glomerales</taxon>
        <taxon>Glomeraceae</taxon>
        <taxon>Rhizophagus</taxon>
    </lineage>
</organism>
<evidence type="ECO:0000313" key="2">
    <source>
        <dbReference type="EMBL" id="GES88503.1"/>
    </source>
</evidence>
<dbReference type="InterPro" id="IPR019410">
    <property type="entry name" value="Methyltransf_16"/>
</dbReference>
<protein>
    <submittedName>
        <fullName evidence="2">Protein N-lysine methyltransferase METTL21A isoform X1</fullName>
    </submittedName>
</protein>
<dbReference type="PANTHER" id="PTHR14614">
    <property type="entry name" value="HEPATOCELLULAR CARCINOMA-ASSOCIATED ANTIGEN"/>
    <property type="match status" value="1"/>
</dbReference>
<dbReference type="Proteomes" id="UP000615446">
    <property type="component" value="Unassembled WGS sequence"/>
</dbReference>
<name>A0A2Z6S796_9GLOM</name>
<keyword evidence="3" id="KW-1185">Reference proteome</keyword>
<dbReference type="Proteomes" id="UP000247702">
    <property type="component" value="Unassembled WGS sequence"/>
</dbReference>
<dbReference type="InterPro" id="IPR011990">
    <property type="entry name" value="TPR-like_helical_dom_sf"/>
</dbReference>
<reference evidence="2" key="2">
    <citation type="submission" date="2019-10" db="EMBL/GenBank/DDBJ databases">
        <title>Conservation and host-specific expression of non-tandemly repeated heterogenous ribosome RNA gene in arbuscular mycorrhizal fungi.</title>
        <authorList>
            <person name="Maeda T."/>
            <person name="Kobayashi Y."/>
            <person name="Nakagawa T."/>
            <person name="Ezawa T."/>
            <person name="Yamaguchi K."/>
            <person name="Bino T."/>
            <person name="Nishimoto Y."/>
            <person name="Shigenobu S."/>
            <person name="Kawaguchi M."/>
        </authorList>
    </citation>
    <scope>NUCLEOTIDE SEQUENCE</scope>
    <source>
        <strain evidence="2">HR1</strain>
    </source>
</reference>
<dbReference type="STRING" id="94130.A0A2Z6S796"/>
<dbReference type="AlphaFoldDB" id="A0A2Z6S796"/>
<accession>A0A2Z6S796</accession>
<dbReference type="Gene3D" id="1.25.40.10">
    <property type="entry name" value="Tetratricopeptide repeat domain"/>
    <property type="match status" value="1"/>
</dbReference>
<keyword evidence="2" id="KW-0808">Transferase</keyword>
<evidence type="ECO:0000313" key="3">
    <source>
        <dbReference type="Proteomes" id="UP000247702"/>
    </source>
</evidence>
<dbReference type="EMBL" id="BEXD01003988">
    <property type="protein sequence ID" value="GBC05140.1"/>
    <property type="molecule type" value="Genomic_DNA"/>
</dbReference>
<dbReference type="SUPFAM" id="SSF53335">
    <property type="entry name" value="S-adenosyl-L-methionine-dependent methyltransferases"/>
    <property type="match status" value="1"/>
</dbReference>
<dbReference type="InterPro" id="IPR029063">
    <property type="entry name" value="SAM-dependent_MTases_sf"/>
</dbReference>
<dbReference type="SUPFAM" id="SSF48452">
    <property type="entry name" value="TPR-like"/>
    <property type="match status" value="1"/>
</dbReference>
<dbReference type="Gene3D" id="3.40.50.150">
    <property type="entry name" value="Vaccinia Virus protein VP39"/>
    <property type="match status" value="1"/>
</dbReference>
<reference evidence="1 3" key="1">
    <citation type="submission" date="2017-11" db="EMBL/GenBank/DDBJ databases">
        <title>The genome of Rhizophagus clarus HR1 reveals common genetic basis of auxotrophy among arbuscular mycorrhizal fungi.</title>
        <authorList>
            <person name="Kobayashi Y."/>
        </authorList>
    </citation>
    <scope>NUCLEOTIDE SEQUENCE [LARGE SCALE GENOMIC DNA]</scope>
    <source>
        <strain evidence="1 3">HR1</strain>
    </source>
</reference>
<dbReference type="OrthoDB" id="407325at2759"/>
<dbReference type="EMBL" id="BLAL01000178">
    <property type="protein sequence ID" value="GES88503.1"/>
    <property type="molecule type" value="Genomic_DNA"/>
</dbReference>
<sequence length="729" mass="83315">MSPSQFPKYPRLNWKDCPRPPNDFEELNNAYATGDYTTAIELLNHLLTNITGQVNIPKRYEAFEHILLAQTVCFQQMKEYERVVSNTGEVLRITDINITSHEVDSSNDHIFCRILALWLRSLAFEALENWERAKKDLEKLKALILERNKNNTITFKTEGVLSIFLPHITPLIAQQKVNSILFNLHCVNDRQRRMKNLIANDAMRRNNSSQAFSLIDKDSGNYNELAKKFHYRLLLRRPLHPNIHVNMWYTLDLMFVSEMGLFKREDLVGIQGYTLGCKLLEINGEEKSEKYEVQVRPMSAESREWSDCSDTRWAGVQNGGKGGLEFRIVCTKKQLTVSDCSSGESDKFSKSNGPNGSNGFLNSEFFDENVDGLERKNSSSSNSPLQLYLYVYPILEIVSNDKDENSDLSSNNDINDNVNKKFTEIDNNEGHSRYVQKNHLVPLAIGPIHIVNCETYLSSCVHHLPPNVFIPAESRFVTIQSMPLCDSDSPSRKKSPWSIDDSLVDNYRGFDLPDGKYLIIKELWDAGIPGKVWDSAFIMVQMIEDKIRRHRNLFFGKRILDLSTGTGFVGLYLAAFLSTIQSDKSGEKTDNIKTDIILTDLDYALKLVRGNLELNKHILDSNSKVTVDVDSLRWGDLTKAKKFGVLDYVLASDVVYEPDLFDSLIQTLLSVCTPGRTKIYLGYKKRGLSKDEEARFFDKLRNKFQRSVVQGLGNLAEERKVNVYELSRK</sequence>
<proteinExistence type="predicted"/>